<dbReference type="Proteomes" id="UP000076476">
    <property type="component" value="Unassembled WGS sequence"/>
</dbReference>
<proteinExistence type="inferred from homology"/>
<comment type="subcellular location">
    <subcellularLocation>
        <location evidence="1 4">Bacterial flagellum basal body</location>
    </subcellularLocation>
</comment>
<sequence length="98" mass="10943">MIEQISFPTQSIQLENRAQSTENSGKSSFSDMLKKSLEAVNEAQLNSDRLTNALAAGQNVELHDVMIAAQKASILLEATVEFRNKVIEAYQEVMRMQI</sequence>
<dbReference type="PRINTS" id="PR01006">
    <property type="entry name" value="FLGHOOKFLIE"/>
</dbReference>
<keyword evidence="6" id="KW-0282">Flagellum</keyword>
<dbReference type="PANTHER" id="PTHR34653:SF1">
    <property type="entry name" value="FLAGELLAR HOOK-BASAL BODY COMPLEX PROTEIN FLIE"/>
    <property type="match status" value="1"/>
</dbReference>
<keyword evidence="6" id="KW-0969">Cilium</keyword>
<dbReference type="OrthoDB" id="9812413at2"/>
<dbReference type="GeneID" id="301126457"/>
<dbReference type="GO" id="GO:0071973">
    <property type="term" value="P:bacterial-type flagellum-dependent cell motility"/>
    <property type="evidence" value="ECO:0007669"/>
    <property type="project" value="InterPro"/>
</dbReference>
<organism evidence="6 7">
    <name type="scientific">Aeribacillus pallidus</name>
    <dbReference type="NCBI Taxonomy" id="33936"/>
    <lineage>
        <taxon>Bacteria</taxon>
        <taxon>Bacillati</taxon>
        <taxon>Bacillota</taxon>
        <taxon>Bacilli</taxon>
        <taxon>Bacillales</taxon>
        <taxon>Bacillaceae</taxon>
        <taxon>Aeribacillus</taxon>
    </lineage>
</organism>
<keyword evidence="6" id="KW-0966">Cell projection</keyword>
<reference evidence="6 7" key="1">
    <citation type="submission" date="2016-04" db="EMBL/GenBank/DDBJ databases">
        <title>Draft genome sequence of Aeribacillus pallidus 8m3 from petroleum reservoir.</title>
        <authorList>
            <person name="Poltaraus A.B."/>
            <person name="Nazina T.N."/>
            <person name="Tourova T.P."/>
            <person name="Malakho S.M."/>
            <person name="Korshunova A.V."/>
            <person name="Sokolova D.S."/>
        </authorList>
    </citation>
    <scope>NUCLEOTIDE SEQUENCE [LARGE SCALE GENOMIC DNA]</scope>
    <source>
        <strain evidence="6 7">8m3</strain>
    </source>
</reference>
<dbReference type="RefSeq" id="WP_063386660.1">
    <property type="nucleotide sequence ID" value="NZ_LWBR01000007.1"/>
</dbReference>
<dbReference type="EMBL" id="LWBR01000007">
    <property type="protein sequence ID" value="KZN97594.1"/>
    <property type="molecule type" value="Genomic_DNA"/>
</dbReference>
<dbReference type="InterPro" id="IPR001624">
    <property type="entry name" value="FliE"/>
</dbReference>
<evidence type="ECO:0000256" key="5">
    <source>
        <dbReference type="NCBIfam" id="TIGR00205"/>
    </source>
</evidence>
<evidence type="ECO:0000313" key="6">
    <source>
        <dbReference type="EMBL" id="KZN97594.1"/>
    </source>
</evidence>
<dbReference type="GO" id="GO:0005198">
    <property type="term" value="F:structural molecule activity"/>
    <property type="evidence" value="ECO:0007669"/>
    <property type="project" value="UniProtKB-UniRule"/>
</dbReference>
<evidence type="ECO:0000256" key="2">
    <source>
        <dbReference type="ARBA" id="ARBA00009272"/>
    </source>
</evidence>
<dbReference type="NCBIfam" id="TIGR00205">
    <property type="entry name" value="fliE"/>
    <property type="match status" value="1"/>
</dbReference>
<evidence type="ECO:0000256" key="3">
    <source>
        <dbReference type="ARBA" id="ARBA00023143"/>
    </source>
</evidence>
<keyword evidence="3 4" id="KW-0975">Bacterial flagellum</keyword>
<dbReference type="GO" id="GO:0003774">
    <property type="term" value="F:cytoskeletal motor activity"/>
    <property type="evidence" value="ECO:0007669"/>
    <property type="project" value="InterPro"/>
</dbReference>
<evidence type="ECO:0000256" key="1">
    <source>
        <dbReference type="ARBA" id="ARBA00004117"/>
    </source>
</evidence>
<dbReference type="AlphaFoldDB" id="A0A165YYH3"/>
<evidence type="ECO:0000313" key="7">
    <source>
        <dbReference type="Proteomes" id="UP000076476"/>
    </source>
</evidence>
<dbReference type="Pfam" id="PF02049">
    <property type="entry name" value="FliE"/>
    <property type="match status" value="1"/>
</dbReference>
<dbReference type="STRING" id="33936.AZI98_02195"/>
<dbReference type="GO" id="GO:0009425">
    <property type="term" value="C:bacterial-type flagellum basal body"/>
    <property type="evidence" value="ECO:0007669"/>
    <property type="project" value="UniProtKB-SubCell"/>
</dbReference>
<evidence type="ECO:0000256" key="4">
    <source>
        <dbReference type="HAMAP-Rule" id="MF_00724"/>
    </source>
</evidence>
<keyword evidence="7" id="KW-1185">Reference proteome</keyword>
<gene>
    <name evidence="4" type="primary">fliE</name>
    <name evidence="6" type="ORF">AZI98_02195</name>
</gene>
<dbReference type="PANTHER" id="PTHR34653">
    <property type="match status" value="1"/>
</dbReference>
<accession>A0A165YYH3</accession>
<name>A0A165YYH3_9BACI</name>
<comment type="similarity">
    <text evidence="2 4">Belongs to the FliE family.</text>
</comment>
<dbReference type="HAMAP" id="MF_00724">
    <property type="entry name" value="FliE"/>
    <property type="match status" value="1"/>
</dbReference>
<protein>
    <recommendedName>
        <fullName evidence="4 5">Flagellar hook-basal body complex protein FliE</fullName>
    </recommendedName>
</protein>
<comment type="caution">
    <text evidence="6">The sequence shown here is derived from an EMBL/GenBank/DDBJ whole genome shotgun (WGS) entry which is preliminary data.</text>
</comment>